<evidence type="ECO:0000256" key="4">
    <source>
        <dbReference type="ARBA" id="ARBA00022989"/>
    </source>
</evidence>
<dbReference type="PANTHER" id="PTHR21716">
    <property type="entry name" value="TRANSMEMBRANE PROTEIN"/>
    <property type="match status" value="1"/>
</dbReference>
<organism evidence="7 8">
    <name type="scientific">Petrimonas mucosa</name>
    <dbReference type="NCBI Taxonomy" id="1642646"/>
    <lineage>
        <taxon>Bacteria</taxon>
        <taxon>Pseudomonadati</taxon>
        <taxon>Bacteroidota</taxon>
        <taxon>Bacteroidia</taxon>
        <taxon>Bacteroidales</taxon>
        <taxon>Dysgonomonadaceae</taxon>
        <taxon>Petrimonas</taxon>
    </lineage>
</organism>
<feature type="transmembrane region" description="Helical" evidence="6">
    <location>
        <begin position="202"/>
        <end position="222"/>
    </location>
</feature>
<dbReference type="AlphaFoldDB" id="A0A1G4G8I0"/>
<evidence type="ECO:0000256" key="6">
    <source>
        <dbReference type="SAM" id="Phobius"/>
    </source>
</evidence>
<keyword evidence="3 6" id="KW-0812">Transmembrane</keyword>
<keyword evidence="4 6" id="KW-1133">Transmembrane helix</keyword>
<name>A0A1G4G8I0_9BACT</name>
<feature type="transmembrane region" description="Helical" evidence="6">
    <location>
        <begin position="145"/>
        <end position="166"/>
    </location>
</feature>
<dbReference type="EMBL" id="LT608328">
    <property type="protein sequence ID" value="SCM58829.1"/>
    <property type="molecule type" value="Genomic_DNA"/>
</dbReference>
<evidence type="ECO:0000313" key="8">
    <source>
        <dbReference type="Proteomes" id="UP000178485"/>
    </source>
</evidence>
<feature type="transmembrane region" description="Helical" evidence="6">
    <location>
        <begin position="228"/>
        <end position="249"/>
    </location>
</feature>
<feature type="transmembrane region" description="Helical" evidence="6">
    <location>
        <begin position="297"/>
        <end position="329"/>
    </location>
</feature>
<gene>
    <name evidence="7" type="ORF">ING2E5A_2013</name>
</gene>
<keyword evidence="8" id="KW-1185">Reference proteome</keyword>
<comment type="subcellular location">
    <subcellularLocation>
        <location evidence="1">Membrane</location>
        <topology evidence="1">Multi-pass membrane protein</topology>
    </subcellularLocation>
</comment>
<reference evidence="7 8" key="1">
    <citation type="submission" date="2016-08" db="EMBL/GenBank/DDBJ databases">
        <authorList>
            <person name="Seilhamer J.J."/>
        </authorList>
    </citation>
    <scope>NUCLEOTIDE SEQUENCE [LARGE SCALE GENOMIC DNA]</scope>
    <source>
        <strain evidence="7">ING2-E5A</strain>
    </source>
</reference>
<dbReference type="STRING" id="1642646.ING2E5A_2013"/>
<dbReference type="InterPro" id="IPR002549">
    <property type="entry name" value="AI-2E-like"/>
</dbReference>
<proteinExistence type="inferred from homology"/>
<accession>A0A1G4G8I0</accession>
<dbReference type="RefSeq" id="WP_071137232.1">
    <property type="nucleotide sequence ID" value="NZ_DUQN01000079.1"/>
</dbReference>
<evidence type="ECO:0000256" key="3">
    <source>
        <dbReference type="ARBA" id="ARBA00022692"/>
    </source>
</evidence>
<keyword evidence="5 6" id="KW-0472">Membrane</keyword>
<feature type="transmembrane region" description="Helical" evidence="6">
    <location>
        <begin position="35"/>
        <end position="57"/>
    </location>
</feature>
<evidence type="ECO:0000313" key="7">
    <source>
        <dbReference type="EMBL" id="SCM58829.1"/>
    </source>
</evidence>
<dbReference type="Proteomes" id="UP000178485">
    <property type="component" value="Chromosome i"/>
</dbReference>
<feature type="transmembrane region" description="Helical" evidence="6">
    <location>
        <begin position="12"/>
        <end position="29"/>
    </location>
</feature>
<evidence type="ECO:0000256" key="1">
    <source>
        <dbReference type="ARBA" id="ARBA00004141"/>
    </source>
</evidence>
<evidence type="ECO:0000256" key="2">
    <source>
        <dbReference type="ARBA" id="ARBA00009773"/>
    </source>
</evidence>
<dbReference type="GO" id="GO:0016020">
    <property type="term" value="C:membrane"/>
    <property type="evidence" value="ECO:0007669"/>
    <property type="project" value="UniProtKB-SubCell"/>
</dbReference>
<dbReference type="PANTHER" id="PTHR21716:SF4">
    <property type="entry name" value="TRANSMEMBRANE PROTEIN 245"/>
    <property type="match status" value="1"/>
</dbReference>
<sequence length="374" mass="41547">MNQNHLPYKNKEYKYILIGLLILLGLILFKELRLYLSGFLGAATLYVLLKGQMTYLVEKRKIKKGIAAALLTTVALLLFLVPLTGIAFLVVDTVSGISIDPKAIIDSVNNFVKMVEERLDFELFTPENLSSLPKLGGNILQSLGASIYSLMINSLFALFILFYMLYNYESFEIMVKEILPFKEENKQILGEETKMIIQANAIGIPLLAITQGVFAYIGYIFFGVENAMLYAILTGFASIIPILGTAIVWVPIALSLLLMGDVGGGVGMAAYGFVVIGGVDNIARFLLQKVLADIHPLITIFGVLIGIPMFGFWGVIFGPLLLSLFVLFFNMYRHEYIPGSTAQPRVTTRMKSRKINLSPLRKPKKMENPDIPQN</sequence>
<protein>
    <submittedName>
        <fullName evidence="7">UPF0118 membrane protein</fullName>
    </submittedName>
</protein>
<feature type="transmembrane region" description="Helical" evidence="6">
    <location>
        <begin position="69"/>
        <end position="91"/>
    </location>
</feature>
<evidence type="ECO:0000256" key="5">
    <source>
        <dbReference type="ARBA" id="ARBA00023136"/>
    </source>
</evidence>
<feature type="transmembrane region" description="Helical" evidence="6">
    <location>
        <begin position="256"/>
        <end position="277"/>
    </location>
</feature>
<dbReference type="KEGG" id="pmuc:ING2E5A_2013"/>
<dbReference type="Pfam" id="PF01594">
    <property type="entry name" value="AI-2E_transport"/>
    <property type="match status" value="1"/>
</dbReference>
<comment type="similarity">
    <text evidence="2">Belongs to the autoinducer-2 exporter (AI-2E) (TC 2.A.86) family.</text>
</comment>